<evidence type="ECO:0000313" key="1">
    <source>
        <dbReference type="EMBL" id="PYI69756.1"/>
    </source>
</evidence>
<sequence length="542" mass="55970">MSAGPADGALSGVMRYDANSPTSNSAIVSVSATGKIQIQATTTTNTNIDVQGYYTSGNDVTAAGGYAPVDQSRIVDTINGVGLPKATIGSGQTVTIQVAGKAGVPAGAQAAFVNFQVDNATTSAGYINPYATSSTSRPGVALNFDGGPYTSIGAIVKLDANGAFKLYLSQGNMIHLLMDVGGYFTAGSSNGTFTPAISKLYDTRASGHVAPGQTVTVDVGGVGPIPGLTEGLTAMVGNLTVIDPGTAGGYARAWASGAPEPKNVASLSFGTGTHTNLITVPVGGNDEGAIQIHNVSPDTVDFILDLQGWYADPSVTEIAVVGGDFVVGETYDSTQLAARGVSLAQVVAIESGGSPLTDDQLSKAMDGTSFDGSNPITPLPGATALDGTVSIPPEENQAATALALTGGVQYSTVSTWLDNGRRTVYLRYGYTSTVAGGGFGYNKIALWHNLNINAVKLVTQHPVFKTYVAGQKYNYEAYIYRHLCTGYGWFRKCKTVGVVDTVVSVDYRTSPSQFVGTFGVVTAYCQGYQPRCPNWVKAVANG</sequence>
<organism evidence="1 2">
    <name type="scientific">Arthrobacter livingstonensis</name>
    <dbReference type="NCBI Taxonomy" id="670078"/>
    <lineage>
        <taxon>Bacteria</taxon>
        <taxon>Bacillati</taxon>
        <taxon>Actinomycetota</taxon>
        <taxon>Actinomycetes</taxon>
        <taxon>Micrococcales</taxon>
        <taxon>Micrococcaceae</taxon>
        <taxon>Arthrobacter</taxon>
    </lineage>
</organism>
<reference evidence="1 2" key="1">
    <citation type="submission" date="2018-05" db="EMBL/GenBank/DDBJ databases">
        <title>Genetic diversity of glacier-inhabiting Cryobacterium bacteria in China and description of Cryobacterium mengkeensis sp. nov. and Arthrobacter glacialis sp. nov.</title>
        <authorList>
            <person name="Liu Q."/>
            <person name="Xin Y.-H."/>
        </authorList>
    </citation>
    <scope>NUCLEOTIDE SEQUENCE [LARGE SCALE GENOMIC DNA]</scope>
    <source>
        <strain evidence="1 2">LI2</strain>
    </source>
</reference>
<evidence type="ECO:0000313" key="2">
    <source>
        <dbReference type="Proteomes" id="UP000247832"/>
    </source>
</evidence>
<keyword evidence="2" id="KW-1185">Reference proteome</keyword>
<proteinExistence type="predicted"/>
<name>A0A2V5M2N2_9MICC</name>
<accession>A0A2V5M2N2</accession>
<dbReference type="AlphaFoldDB" id="A0A2V5M2N2"/>
<gene>
    <name evidence="1" type="ORF">CVV68_01205</name>
</gene>
<comment type="caution">
    <text evidence="1">The sequence shown here is derived from an EMBL/GenBank/DDBJ whole genome shotgun (WGS) entry which is preliminary data.</text>
</comment>
<protein>
    <submittedName>
        <fullName evidence="1">Uncharacterized protein</fullName>
    </submittedName>
</protein>
<dbReference type="Proteomes" id="UP000247832">
    <property type="component" value="Unassembled WGS sequence"/>
</dbReference>
<dbReference type="EMBL" id="QJVD01000001">
    <property type="protein sequence ID" value="PYI69756.1"/>
    <property type="molecule type" value="Genomic_DNA"/>
</dbReference>